<feature type="compositionally biased region" description="Basic residues" evidence="6">
    <location>
        <begin position="97"/>
        <end position="106"/>
    </location>
</feature>
<evidence type="ECO:0000256" key="2">
    <source>
        <dbReference type="ARBA" id="ARBA00010919"/>
    </source>
</evidence>
<evidence type="ECO:0000256" key="1">
    <source>
        <dbReference type="ARBA" id="ARBA00001947"/>
    </source>
</evidence>
<evidence type="ECO:0000256" key="4">
    <source>
        <dbReference type="ARBA" id="ARBA00022980"/>
    </source>
</evidence>
<accession>A0A4Z2IBI0</accession>
<sequence length="290" mass="32495">MKTSAYSCDMFLFFWNFFLRFFRLETTDDLASWFLAGWMLPPTGCSVAVGEEGLSETVLMHAWFCFSGGTEVRAGTWGGWLDGGNKSSDGQRSHVLSGKRRKRRGTRDRTPTVYPEPSVAPPLKSKTRLLSLFRNTDLLYPSLAKERSRHKKKRLVQSPNSYFMDVKCTGCYKITTIFSHAQTVNSSTVLDSPSGFYVQLKVAVHVPGFTVEGDGHTLGFDGRATGMCVYVLFLQCGGQPLLGPVQLLLHQLDPTVQSCYITLRLGGRMVRWLGIQPSSCWHTSTLLKYH</sequence>
<dbReference type="GO" id="GO:0006412">
    <property type="term" value="P:translation"/>
    <property type="evidence" value="ECO:0007669"/>
    <property type="project" value="InterPro"/>
</dbReference>
<evidence type="ECO:0000313" key="8">
    <source>
        <dbReference type="Proteomes" id="UP000314294"/>
    </source>
</evidence>
<dbReference type="GO" id="GO:0005840">
    <property type="term" value="C:ribosome"/>
    <property type="evidence" value="ECO:0007669"/>
    <property type="project" value="UniProtKB-KW"/>
</dbReference>
<evidence type="ECO:0000313" key="7">
    <source>
        <dbReference type="EMBL" id="TNN75346.1"/>
    </source>
</evidence>
<dbReference type="AlphaFoldDB" id="A0A4Z2IBI0"/>
<evidence type="ECO:0000256" key="5">
    <source>
        <dbReference type="ARBA" id="ARBA00023274"/>
    </source>
</evidence>
<comment type="similarity">
    <text evidence="2">Belongs to the eukaryotic ribosomal protein eS27 family.</text>
</comment>
<keyword evidence="4 7" id="KW-0689">Ribosomal protein</keyword>
<dbReference type="Proteomes" id="UP000314294">
    <property type="component" value="Unassembled WGS sequence"/>
</dbReference>
<dbReference type="InterPro" id="IPR023407">
    <property type="entry name" value="Ribosomal_eS27_Zn-bd_dom_sf"/>
</dbReference>
<feature type="region of interest" description="Disordered" evidence="6">
    <location>
        <begin position="84"/>
        <end position="120"/>
    </location>
</feature>
<gene>
    <name evidence="7" type="primary">RPS27D</name>
    <name evidence="7" type="ORF">EYF80_014393</name>
</gene>
<keyword evidence="3" id="KW-0862">Zinc</keyword>
<comment type="cofactor">
    <cofactor evidence="1">
        <name>Zn(2+)</name>
        <dbReference type="ChEBI" id="CHEBI:29105"/>
    </cofactor>
</comment>
<organism evidence="7 8">
    <name type="scientific">Liparis tanakae</name>
    <name type="common">Tanaka's snailfish</name>
    <dbReference type="NCBI Taxonomy" id="230148"/>
    <lineage>
        <taxon>Eukaryota</taxon>
        <taxon>Metazoa</taxon>
        <taxon>Chordata</taxon>
        <taxon>Craniata</taxon>
        <taxon>Vertebrata</taxon>
        <taxon>Euteleostomi</taxon>
        <taxon>Actinopterygii</taxon>
        <taxon>Neopterygii</taxon>
        <taxon>Teleostei</taxon>
        <taxon>Neoteleostei</taxon>
        <taxon>Acanthomorphata</taxon>
        <taxon>Eupercaria</taxon>
        <taxon>Perciformes</taxon>
        <taxon>Cottioidei</taxon>
        <taxon>Cottales</taxon>
        <taxon>Liparidae</taxon>
        <taxon>Liparis</taxon>
    </lineage>
</organism>
<dbReference type="OrthoDB" id="5567124at2759"/>
<reference evidence="7 8" key="1">
    <citation type="submission" date="2019-03" db="EMBL/GenBank/DDBJ databases">
        <title>First draft genome of Liparis tanakae, snailfish: a comprehensive survey of snailfish specific genes.</title>
        <authorList>
            <person name="Kim W."/>
            <person name="Song I."/>
            <person name="Jeong J.-H."/>
            <person name="Kim D."/>
            <person name="Kim S."/>
            <person name="Ryu S."/>
            <person name="Song J.Y."/>
            <person name="Lee S.K."/>
        </authorList>
    </citation>
    <scope>NUCLEOTIDE SEQUENCE [LARGE SCALE GENOMIC DNA]</scope>
    <source>
        <tissue evidence="7">Muscle</tissue>
    </source>
</reference>
<name>A0A4Z2IBI0_9TELE</name>
<dbReference type="InterPro" id="IPR000592">
    <property type="entry name" value="Ribosomal_eS27"/>
</dbReference>
<dbReference type="InterPro" id="IPR011332">
    <property type="entry name" value="Ribosomal_zn-bd"/>
</dbReference>
<dbReference type="PANTHER" id="PTHR11594">
    <property type="entry name" value="40S RIBOSOMAL PROTEIN S27"/>
    <property type="match status" value="1"/>
</dbReference>
<dbReference type="EMBL" id="SRLO01000104">
    <property type="protein sequence ID" value="TNN75346.1"/>
    <property type="molecule type" value="Genomic_DNA"/>
</dbReference>
<dbReference type="GO" id="GO:0003735">
    <property type="term" value="F:structural constituent of ribosome"/>
    <property type="evidence" value="ECO:0007669"/>
    <property type="project" value="InterPro"/>
</dbReference>
<proteinExistence type="inferred from homology"/>
<comment type="caution">
    <text evidence="7">The sequence shown here is derived from an EMBL/GenBank/DDBJ whole genome shotgun (WGS) entry which is preliminary data.</text>
</comment>
<dbReference type="Pfam" id="PF01667">
    <property type="entry name" value="Ribosomal_S27e"/>
    <property type="match status" value="1"/>
</dbReference>
<dbReference type="Gene3D" id="2.20.25.100">
    <property type="entry name" value="Zn-binding ribosomal proteins"/>
    <property type="match status" value="1"/>
</dbReference>
<protein>
    <submittedName>
        <fullName evidence="7">40S ribosomal protein S27-3</fullName>
    </submittedName>
</protein>
<evidence type="ECO:0000256" key="3">
    <source>
        <dbReference type="ARBA" id="ARBA00022833"/>
    </source>
</evidence>
<dbReference type="SUPFAM" id="SSF57829">
    <property type="entry name" value="Zn-binding ribosomal proteins"/>
    <property type="match status" value="1"/>
</dbReference>
<evidence type="ECO:0000256" key="6">
    <source>
        <dbReference type="SAM" id="MobiDB-lite"/>
    </source>
</evidence>
<dbReference type="GO" id="GO:1990904">
    <property type="term" value="C:ribonucleoprotein complex"/>
    <property type="evidence" value="ECO:0007669"/>
    <property type="project" value="UniProtKB-KW"/>
</dbReference>
<keyword evidence="8" id="KW-1185">Reference proteome</keyword>
<keyword evidence="5" id="KW-0687">Ribonucleoprotein</keyword>